<protein>
    <submittedName>
        <fullName evidence="2">Uncharacterized protein</fullName>
    </submittedName>
</protein>
<comment type="caution">
    <text evidence="2">The sequence shown here is derived from an EMBL/GenBank/DDBJ whole genome shotgun (WGS) entry which is preliminary data.</text>
</comment>
<dbReference type="AlphaFoldDB" id="A0A0R1GJC5"/>
<name>A0A0R1GJC5_9LACO</name>
<organism evidence="2 3">
    <name type="scientific">Loigolactobacillus bifermentans DSM 20003</name>
    <dbReference type="NCBI Taxonomy" id="1423726"/>
    <lineage>
        <taxon>Bacteria</taxon>
        <taxon>Bacillati</taxon>
        <taxon>Bacillota</taxon>
        <taxon>Bacilli</taxon>
        <taxon>Lactobacillales</taxon>
        <taxon>Lactobacillaceae</taxon>
        <taxon>Loigolactobacillus</taxon>
    </lineage>
</organism>
<keyword evidence="1" id="KW-1133">Transmembrane helix</keyword>
<feature type="transmembrane region" description="Helical" evidence="1">
    <location>
        <begin position="67"/>
        <end position="85"/>
    </location>
</feature>
<dbReference type="PATRIC" id="fig|1423726.3.peg.793"/>
<proteinExistence type="predicted"/>
<evidence type="ECO:0000313" key="2">
    <source>
        <dbReference type="EMBL" id="KRK34206.1"/>
    </source>
</evidence>
<sequence length="114" mass="13262">MKKLRYFLARPSVKYGLISLLLAFILPYLSRTIGISHVVRIIWLFIVINMITAVTIGYLVARKRQPVWLILIFPVLFTLGVYVFYGHYAYWFAPIYLCLSYLSYGLRKPAPVAK</sequence>
<keyword evidence="1" id="KW-0472">Membrane</keyword>
<feature type="transmembrane region" description="Helical" evidence="1">
    <location>
        <begin position="41"/>
        <end position="60"/>
    </location>
</feature>
<accession>A0A0R1GJC5</accession>
<feature type="transmembrane region" description="Helical" evidence="1">
    <location>
        <begin position="91"/>
        <end position="107"/>
    </location>
</feature>
<dbReference type="OrthoDB" id="2315763at2"/>
<keyword evidence="1" id="KW-0812">Transmembrane</keyword>
<dbReference type="STRING" id="1423726.FC07_GL000771"/>
<dbReference type="EMBL" id="AZDA01000093">
    <property type="protein sequence ID" value="KRK34206.1"/>
    <property type="molecule type" value="Genomic_DNA"/>
</dbReference>
<dbReference type="RefSeq" id="WP_057905187.1">
    <property type="nucleotide sequence ID" value="NZ_AZDA01000093.1"/>
</dbReference>
<feature type="transmembrane region" description="Helical" evidence="1">
    <location>
        <begin position="12"/>
        <end position="29"/>
    </location>
</feature>
<reference evidence="2 3" key="1">
    <citation type="journal article" date="2015" name="Genome Announc.">
        <title>Expanding the biotechnology potential of lactobacilli through comparative genomics of 213 strains and associated genera.</title>
        <authorList>
            <person name="Sun Z."/>
            <person name="Harris H.M."/>
            <person name="McCann A."/>
            <person name="Guo C."/>
            <person name="Argimon S."/>
            <person name="Zhang W."/>
            <person name="Yang X."/>
            <person name="Jeffery I.B."/>
            <person name="Cooney J.C."/>
            <person name="Kagawa T.F."/>
            <person name="Liu W."/>
            <person name="Song Y."/>
            <person name="Salvetti E."/>
            <person name="Wrobel A."/>
            <person name="Rasinkangas P."/>
            <person name="Parkhill J."/>
            <person name="Rea M.C."/>
            <person name="O'Sullivan O."/>
            <person name="Ritari J."/>
            <person name="Douillard F.P."/>
            <person name="Paul Ross R."/>
            <person name="Yang R."/>
            <person name="Briner A.E."/>
            <person name="Felis G.E."/>
            <person name="de Vos W.M."/>
            <person name="Barrangou R."/>
            <person name="Klaenhammer T.R."/>
            <person name="Caufield P.W."/>
            <person name="Cui Y."/>
            <person name="Zhang H."/>
            <person name="O'Toole P.W."/>
        </authorList>
    </citation>
    <scope>NUCLEOTIDE SEQUENCE [LARGE SCALE GENOMIC DNA]</scope>
    <source>
        <strain evidence="2 3">DSM 20003</strain>
    </source>
</reference>
<dbReference type="Proteomes" id="UP000051461">
    <property type="component" value="Unassembled WGS sequence"/>
</dbReference>
<gene>
    <name evidence="2" type="ORF">FC07_GL000771</name>
</gene>
<evidence type="ECO:0000313" key="3">
    <source>
        <dbReference type="Proteomes" id="UP000051461"/>
    </source>
</evidence>
<keyword evidence="3" id="KW-1185">Reference proteome</keyword>
<evidence type="ECO:0000256" key="1">
    <source>
        <dbReference type="SAM" id="Phobius"/>
    </source>
</evidence>